<dbReference type="Pfam" id="PF12680">
    <property type="entry name" value="SnoaL_2"/>
    <property type="match status" value="1"/>
</dbReference>
<dbReference type="EMBL" id="JAVREO010000025">
    <property type="protein sequence ID" value="MDT0270305.1"/>
    <property type="molecule type" value="Genomic_DNA"/>
</dbReference>
<dbReference type="SUPFAM" id="SSF54427">
    <property type="entry name" value="NTF2-like"/>
    <property type="match status" value="1"/>
</dbReference>
<feature type="domain" description="SnoaL-like" evidence="1">
    <location>
        <begin position="18"/>
        <end position="129"/>
    </location>
</feature>
<dbReference type="InterPro" id="IPR032710">
    <property type="entry name" value="NTF2-like_dom_sf"/>
</dbReference>
<dbReference type="Gene3D" id="3.10.450.50">
    <property type="match status" value="1"/>
</dbReference>
<evidence type="ECO:0000313" key="2">
    <source>
        <dbReference type="EMBL" id="MDT0270305.1"/>
    </source>
</evidence>
<protein>
    <submittedName>
        <fullName evidence="2">Nuclear transport factor 2 family protein</fullName>
    </submittedName>
</protein>
<dbReference type="Proteomes" id="UP001183410">
    <property type="component" value="Unassembled WGS sequence"/>
</dbReference>
<accession>A0ABU2JZC0</accession>
<organism evidence="2 3">
    <name type="scientific">Streptomyces chisholmiae</name>
    <dbReference type="NCBI Taxonomy" id="3075540"/>
    <lineage>
        <taxon>Bacteria</taxon>
        <taxon>Bacillati</taxon>
        <taxon>Actinomycetota</taxon>
        <taxon>Actinomycetes</taxon>
        <taxon>Kitasatosporales</taxon>
        <taxon>Streptomycetaceae</taxon>
        <taxon>Streptomyces</taxon>
    </lineage>
</organism>
<dbReference type="RefSeq" id="WP_311670374.1">
    <property type="nucleotide sequence ID" value="NZ_JAVREO010000025.1"/>
</dbReference>
<sequence length="146" mass="16345">MSLTNEAAVTEATRQVATTWFNAVTSGDFELAVSLLDENVEWVNYTPVPGFNDAMPWIGTRRGPADVVDSLRIFTGLVDVEFEELVDLTVDGDSAMGIIHERSTVKETGRVFEIEFVQYLKVRDGQIVFWKSYTDPSQILRALPGR</sequence>
<gene>
    <name evidence="2" type="ORF">RM844_28940</name>
</gene>
<keyword evidence="3" id="KW-1185">Reference proteome</keyword>
<comment type="caution">
    <text evidence="2">The sequence shown here is derived from an EMBL/GenBank/DDBJ whole genome shotgun (WGS) entry which is preliminary data.</text>
</comment>
<reference evidence="3" key="1">
    <citation type="submission" date="2023-07" db="EMBL/GenBank/DDBJ databases">
        <title>30 novel species of actinomycetes from the DSMZ collection.</title>
        <authorList>
            <person name="Nouioui I."/>
        </authorList>
    </citation>
    <scope>NUCLEOTIDE SEQUENCE [LARGE SCALE GENOMIC DNA]</scope>
    <source>
        <strain evidence="3">DSM 44915</strain>
    </source>
</reference>
<evidence type="ECO:0000259" key="1">
    <source>
        <dbReference type="Pfam" id="PF12680"/>
    </source>
</evidence>
<dbReference type="InterPro" id="IPR037401">
    <property type="entry name" value="SnoaL-like"/>
</dbReference>
<evidence type="ECO:0000313" key="3">
    <source>
        <dbReference type="Proteomes" id="UP001183410"/>
    </source>
</evidence>
<name>A0ABU2JZC0_9ACTN</name>
<proteinExistence type="predicted"/>